<reference evidence="2 3" key="1">
    <citation type="submission" date="2016-10" db="EMBL/GenBank/DDBJ databases">
        <authorList>
            <person name="de Groot N.N."/>
        </authorList>
    </citation>
    <scope>NUCLEOTIDE SEQUENCE [LARGE SCALE GENOMIC DNA]</scope>
    <source>
        <strain evidence="2 3">CGMCC 1.7031</strain>
    </source>
</reference>
<keyword evidence="1" id="KW-0812">Transmembrane</keyword>
<proteinExistence type="predicted"/>
<organism evidence="2 3">
    <name type="scientific">Flavobacterium caeni</name>
    <dbReference type="NCBI Taxonomy" id="490189"/>
    <lineage>
        <taxon>Bacteria</taxon>
        <taxon>Pseudomonadati</taxon>
        <taxon>Bacteroidota</taxon>
        <taxon>Flavobacteriia</taxon>
        <taxon>Flavobacteriales</taxon>
        <taxon>Flavobacteriaceae</taxon>
        <taxon>Flavobacterium</taxon>
    </lineage>
</organism>
<feature type="transmembrane region" description="Helical" evidence="1">
    <location>
        <begin position="137"/>
        <end position="155"/>
    </location>
</feature>
<feature type="transmembrane region" description="Helical" evidence="1">
    <location>
        <begin position="79"/>
        <end position="97"/>
    </location>
</feature>
<feature type="transmembrane region" description="Helical" evidence="1">
    <location>
        <begin position="36"/>
        <end position="58"/>
    </location>
</feature>
<feature type="transmembrane region" description="Helical" evidence="1">
    <location>
        <begin position="7"/>
        <end position="24"/>
    </location>
</feature>
<gene>
    <name evidence="2" type="ORF">SAMN02927903_00305</name>
</gene>
<evidence type="ECO:0000313" key="2">
    <source>
        <dbReference type="EMBL" id="SCX87022.1"/>
    </source>
</evidence>
<evidence type="ECO:0000256" key="1">
    <source>
        <dbReference type="SAM" id="Phobius"/>
    </source>
</evidence>
<keyword evidence="1" id="KW-1133">Transmembrane helix</keyword>
<dbReference type="Pfam" id="PF13858">
    <property type="entry name" value="DUF4199"/>
    <property type="match status" value="1"/>
</dbReference>
<evidence type="ECO:0008006" key="4">
    <source>
        <dbReference type="Google" id="ProtNLM"/>
    </source>
</evidence>
<dbReference type="STRING" id="490189.SAMN02927903_00305"/>
<protein>
    <recommendedName>
        <fullName evidence="4">DUF4199 domain-containing protein</fullName>
    </recommendedName>
</protein>
<name>A0A1G5BA84_9FLAO</name>
<dbReference type="EMBL" id="FMVF01000002">
    <property type="protein sequence ID" value="SCX87022.1"/>
    <property type="molecule type" value="Genomic_DNA"/>
</dbReference>
<evidence type="ECO:0000313" key="3">
    <source>
        <dbReference type="Proteomes" id="UP000199354"/>
    </source>
</evidence>
<dbReference type="InterPro" id="IPR025250">
    <property type="entry name" value="DUF4199"/>
</dbReference>
<dbReference type="OrthoDB" id="5766000at2"/>
<accession>A0A1G5BA84</accession>
<keyword evidence="1" id="KW-0472">Membrane</keyword>
<dbReference type="AlphaFoldDB" id="A0A1G5BA84"/>
<dbReference type="Proteomes" id="UP000199354">
    <property type="component" value="Unassembled WGS sequence"/>
</dbReference>
<keyword evidence="3" id="KW-1185">Reference proteome</keyword>
<dbReference type="RefSeq" id="WP_139149558.1">
    <property type="nucleotide sequence ID" value="NZ_FMVF01000002.1"/>
</dbReference>
<sequence>MKNYLIEIRWAFVFTVATILWAGIEKLFGMHDTNIGTQPIFSMLFALPAVGIYVLALLEKKQKTYGGQMSWKEGTVSGIVLSLFIAVLSPIAQWAIFELISPEFFAKAVRFYVDKNRFTEAHALEQFNIQAYMKKSITESLSMGVFTSALVALIVKTKNPKP</sequence>